<dbReference type="RefSeq" id="XP_065650960.1">
    <property type="nucleotide sequence ID" value="XM_065794888.1"/>
</dbReference>
<evidence type="ECO:0000313" key="2">
    <source>
        <dbReference type="RefSeq" id="XP_065650960.1"/>
    </source>
</evidence>
<proteinExistence type="predicted"/>
<name>A0ABM4BPB4_HYDVU</name>
<dbReference type="GeneID" id="136079166"/>
<dbReference type="Proteomes" id="UP001652625">
    <property type="component" value="Chromosome 04"/>
</dbReference>
<accession>A0ABM4BPB4</accession>
<protein>
    <submittedName>
        <fullName evidence="2">Uncharacterized protein LOC136079166</fullName>
    </submittedName>
</protein>
<sequence>MNDYVLNESSTLHLLGLTLTSNLSWKPYFKSIAKLASVRVASLYRAPHFRSLDYILYLYKFQIQSCMEYCCHIWGRSSDDTHSLLDKLQKHIVSIVGPALAANLQLLSLRHNVVSLSLFYKYYNRHCTKKQASLVPSTKIHSLVTRDSIKSHPFCVTVPKCSKNSYYSSFFPRTSVN</sequence>
<organism evidence="1 2">
    <name type="scientific">Hydra vulgaris</name>
    <name type="common">Hydra</name>
    <name type="synonym">Hydra attenuata</name>
    <dbReference type="NCBI Taxonomy" id="6087"/>
    <lineage>
        <taxon>Eukaryota</taxon>
        <taxon>Metazoa</taxon>
        <taxon>Cnidaria</taxon>
        <taxon>Hydrozoa</taxon>
        <taxon>Hydroidolina</taxon>
        <taxon>Anthoathecata</taxon>
        <taxon>Aplanulata</taxon>
        <taxon>Hydridae</taxon>
        <taxon>Hydra</taxon>
    </lineage>
</organism>
<keyword evidence="1" id="KW-1185">Reference proteome</keyword>
<gene>
    <name evidence="2" type="primary">LOC136079166</name>
</gene>
<reference evidence="2" key="1">
    <citation type="submission" date="2025-08" db="UniProtKB">
        <authorList>
            <consortium name="RefSeq"/>
        </authorList>
    </citation>
    <scope>IDENTIFICATION</scope>
</reference>
<evidence type="ECO:0000313" key="1">
    <source>
        <dbReference type="Proteomes" id="UP001652625"/>
    </source>
</evidence>